<dbReference type="SUPFAM" id="SSF56399">
    <property type="entry name" value="ADP-ribosylation"/>
    <property type="match status" value="1"/>
</dbReference>
<keyword evidence="4" id="KW-1185">Reference proteome</keyword>
<dbReference type="EMBL" id="PGVA01000012">
    <property type="protein sequence ID" value="PLR84671.1"/>
    <property type="molecule type" value="Genomic_DNA"/>
</dbReference>
<evidence type="ECO:0000313" key="1">
    <source>
        <dbReference type="EMBL" id="PLR84671.1"/>
    </source>
</evidence>
<gene>
    <name evidence="1" type="ORF">CU635_06260</name>
    <name evidence="2" type="ORF">CVD25_01150</name>
</gene>
<dbReference type="RefSeq" id="WP_101576320.1">
    <property type="nucleotide sequence ID" value="NZ_PGVA01000012.1"/>
</dbReference>
<evidence type="ECO:0000313" key="2">
    <source>
        <dbReference type="EMBL" id="PLS00823.1"/>
    </source>
</evidence>
<dbReference type="Proteomes" id="UP000235114">
    <property type="component" value="Unassembled WGS sequence"/>
</dbReference>
<reference evidence="2 4" key="2">
    <citation type="submission" date="2017-12" db="EMBL/GenBank/DDBJ databases">
        <title>Comparative Functional Genomics of Dry Heat Resistant strains isolated from the Viking Spacecraft.</title>
        <authorList>
            <person name="Seuylemezian A."/>
            <person name="Cooper K."/>
            <person name="Vaishampayan P."/>
        </authorList>
    </citation>
    <scope>NUCLEOTIDE SEQUENCE [LARGE SCALE GENOMIC DNA]</scope>
    <source>
        <strain evidence="2 4">ATCC 29669</strain>
    </source>
</reference>
<dbReference type="OrthoDB" id="1496211at2"/>
<protein>
    <recommendedName>
        <fullName evidence="5">DUF2441 domain-containing protein</fullName>
    </recommendedName>
</protein>
<reference evidence="1 3" key="1">
    <citation type="submission" date="2017-11" db="EMBL/GenBank/DDBJ databases">
        <title>Comparitive Functional Genomics of Dry Heat Resistant strains isolated from the Viking Spacecraft.</title>
        <authorList>
            <person name="Seuylemezian A."/>
            <person name="Cooper K."/>
            <person name="Vaishampayan P."/>
        </authorList>
    </citation>
    <scope>NUCLEOTIDE SEQUENCE [LARGE SCALE GENOMIC DNA]</scope>
    <source>
        <strain evidence="1 3">M4.6</strain>
    </source>
</reference>
<accession>A0A2N5GPN5</accession>
<dbReference type="EMBL" id="PGVD01000003">
    <property type="protein sequence ID" value="PLS00823.1"/>
    <property type="molecule type" value="Genomic_DNA"/>
</dbReference>
<dbReference type="AlphaFoldDB" id="A0A2N5GPN5"/>
<evidence type="ECO:0000313" key="3">
    <source>
        <dbReference type="Proteomes" id="UP000234951"/>
    </source>
</evidence>
<dbReference type="Proteomes" id="UP000234951">
    <property type="component" value="Unassembled WGS sequence"/>
</dbReference>
<proteinExistence type="predicted"/>
<sequence length="169" mass="19847">MRTFYHLDRRGAIQEGQTLSLRSYSINSPIRAIKDHAQSLFIDGVTPHGNMYINSRGIPDNYSEWFFEYVRRCNFNDRPSRFQSFFSFLSLEELQRFKQKLNINKGTIYVVECQNYFKADMNLLGMPDSPLTMSWLANTYWSGESIKEPKIEPLWECLLTGPVKIIKKI</sequence>
<name>A0A2N5GPN5_9BACI</name>
<organism evidence="1 3">
    <name type="scientific">Bacillus canaveralius</name>
    <dbReference type="NCBI Taxonomy" id="1403243"/>
    <lineage>
        <taxon>Bacteria</taxon>
        <taxon>Bacillati</taxon>
        <taxon>Bacillota</taxon>
        <taxon>Bacilli</taxon>
        <taxon>Bacillales</taxon>
        <taxon>Bacillaceae</taxon>
        <taxon>Bacillus</taxon>
    </lineage>
</organism>
<evidence type="ECO:0000313" key="4">
    <source>
        <dbReference type="Proteomes" id="UP000235114"/>
    </source>
</evidence>
<evidence type="ECO:0008006" key="5">
    <source>
        <dbReference type="Google" id="ProtNLM"/>
    </source>
</evidence>
<comment type="caution">
    <text evidence="1">The sequence shown here is derived from an EMBL/GenBank/DDBJ whole genome shotgun (WGS) entry which is preliminary data.</text>
</comment>